<dbReference type="RefSeq" id="WP_405148124.1">
    <property type="nucleotide sequence ID" value="NZ_CP109527.1"/>
</dbReference>
<accession>A0ABZ1N798</accession>
<protein>
    <submittedName>
        <fullName evidence="2">PrsW family glutamic-type intramembrane protease</fullName>
        <ecNumber evidence="2">3.4.-.-</ecNumber>
    </submittedName>
</protein>
<feature type="transmembrane region" description="Helical" evidence="1">
    <location>
        <begin position="93"/>
        <end position="112"/>
    </location>
</feature>
<gene>
    <name evidence="2" type="ORF">OG308_32200</name>
</gene>
<dbReference type="EC" id="3.4.-.-" evidence="2"/>
<keyword evidence="1" id="KW-0812">Transmembrane</keyword>
<proteinExistence type="predicted"/>
<feature type="transmembrane region" description="Helical" evidence="1">
    <location>
        <begin position="275"/>
        <end position="296"/>
    </location>
</feature>
<dbReference type="GO" id="GO:0008233">
    <property type="term" value="F:peptidase activity"/>
    <property type="evidence" value="ECO:0007669"/>
    <property type="project" value="UniProtKB-KW"/>
</dbReference>
<sequence length="395" mass="42452">MTTSTSELADARFLAIEDSGWGRSFTFYQPRNLAFWVYLVLVGSGALLFAAMIGRTYGAYSRAILVSAVVFGIYGAIFWWFAQHFDRYARQPVKLLVVAFAWGGFAATWAMASYANTALISIYGKLFGYAWAQDWGPALAAPFTEETAKGFGLLLLLIALAPRLVRTAFDGFVLGAFLGLGFEILEDISYGLNSGASQFGANQVDASLGTVAMRVVTGATGHMVYTAVFCAGLVYLLGRPAEPRRVGRGLLLMATAMLLHGIWDGQGNFNNGSNIAALGLIALLMVVVLVVAVLVFRLTVAREREFLAAILAPEVAADTVTVAECAAACGNAKQRRAFRRTGGDRKTRTRHGFVLDAVSDLADALATDHGAQTPRVNFARSEVARLRDGRPPAPE</sequence>
<dbReference type="PANTHER" id="PTHR36844:SF1">
    <property type="entry name" value="PROTEASE PRSW"/>
    <property type="match status" value="1"/>
</dbReference>
<name>A0ABZ1N798_9NOCA</name>
<dbReference type="Proteomes" id="UP001621418">
    <property type="component" value="Chromosome"/>
</dbReference>
<keyword evidence="1" id="KW-1133">Transmembrane helix</keyword>
<evidence type="ECO:0000256" key="1">
    <source>
        <dbReference type="SAM" id="Phobius"/>
    </source>
</evidence>
<dbReference type="PANTHER" id="PTHR36844">
    <property type="entry name" value="PROTEASE PRSW"/>
    <property type="match status" value="1"/>
</dbReference>
<feature type="transmembrane region" description="Helical" evidence="1">
    <location>
        <begin position="33"/>
        <end position="53"/>
    </location>
</feature>
<dbReference type="InterPro" id="IPR026898">
    <property type="entry name" value="PrsW"/>
</dbReference>
<keyword evidence="1" id="KW-0472">Membrane</keyword>
<dbReference type="Pfam" id="PF13367">
    <property type="entry name" value="PrsW-protease"/>
    <property type="match status" value="1"/>
</dbReference>
<feature type="transmembrane region" description="Helical" evidence="1">
    <location>
        <begin position="212"/>
        <end position="237"/>
    </location>
</feature>
<keyword evidence="3" id="KW-1185">Reference proteome</keyword>
<feature type="transmembrane region" description="Helical" evidence="1">
    <location>
        <begin position="59"/>
        <end position="81"/>
    </location>
</feature>
<keyword evidence="2" id="KW-0378">Hydrolase</keyword>
<keyword evidence="2" id="KW-0645">Protease</keyword>
<evidence type="ECO:0000313" key="2">
    <source>
        <dbReference type="EMBL" id="WTY35862.1"/>
    </source>
</evidence>
<feature type="transmembrane region" description="Helical" evidence="1">
    <location>
        <begin position="246"/>
        <end position="263"/>
    </location>
</feature>
<reference evidence="2 3" key="1">
    <citation type="submission" date="2022-10" db="EMBL/GenBank/DDBJ databases">
        <title>The complete genomes of actinobacterial strains from the NBC collection.</title>
        <authorList>
            <person name="Joergensen T.S."/>
            <person name="Alvarez Arevalo M."/>
            <person name="Sterndorff E.B."/>
            <person name="Faurdal D."/>
            <person name="Vuksanovic O."/>
            <person name="Mourched A.-S."/>
            <person name="Charusanti P."/>
            <person name="Shaw S."/>
            <person name="Blin K."/>
            <person name="Weber T."/>
        </authorList>
    </citation>
    <scope>NUCLEOTIDE SEQUENCE [LARGE SCALE GENOMIC DNA]</scope>
    <source>
        <strain evidence="2 3">NBC_01413</strain>
    </source>
</reference>
<dbReference type="GO" id="GO:0006508">
    <property type="term" value="P:proteolysis"/>
    <property type="evidence" value="ECO:0007669"/>
    <property type="project" value="UniProtKB-KW"/>
</dbReference>
<evidence type="ECO:0000313" key="3">
    <source>
        <dbReference type="Proteomes" id="UP001621418"/>
    </source>
</evidence>
<dbReference type="EMBL" id="CP109527">
    <property type="protein sequence ID" value="WTY35862.1"/>
    <property type="molecule type" value="Genomic_DNA"/>
</dbReference>
<organism evidence="2 3">
    <name type="scientific">Nocardia salmonicida</name>
    <dbReference type="NCBI Taxonomy" id="53431"/>
    <lineage>
        <taxon>Bacteria</taxon>
        <taxon>Bacillati</taxon>
        <taxon>Actinomycetota</taxon>
        <taxon>Actinomycetes</taxon>
        <taxon>Mycobacteriales</taxon>
        <taxon>Nocardiaceae</taxon>
        <taxon>Nocardia</taxon>
    </lineage>
</organism>